<accession>A0ABR0KA06</accession>
<dbReference type="EMBL" id="JAVRRG010000057">
    <property type="protein sequence ID" value="KAK5092443.1"/>
    <property type="molecule type" value="Genomic_DNA"/>
</dbReference>
<proteinExistence type="predicted"/>
<feature type="compositionally biased region" description="Basic and acidic residues" evidence="1">
    <location>
        <begin position="9"/>
        <end position="24"/>
    </location>
</feature>
<evidence type="ECO:0000313" key="2">
    <source>
        <dbReference type="EMBL" id="KAK5092443.1"/>
    </source>
</evidence>
<comment type="caution">
    <text evidence="2">The sequence shown here is derived from an EMBL/GenBank/DDBJ whole genome shotgun (WGS) entry which is preliminary data.</text>
</comment>
<protein>
    <submittedName>
        <fullName evidence="2">Uncharacterized protein</fullName>
    </submittedName>
</protein>
<dbReference type="Proteomes" id="UP001345013">
    <property type="component" value="Unassembled WGS sequence"/>
</dbReference>
<sequence>MCGNKRRAARYEGSRGRRNQREPTTHGIASIIGAIQEIKLAGHGIDSRAAKAYGTMPSAYTAELDAQTRGVERGVAYDYPSAADEKKQAQAQKESIDLEELPSYEDSTGASKRSISRESQPQRTPATSEASFEHTTQPQLPRSSTEAALLSNLEVFRTSLLSYSQGYRGAKKEAKHAARSFVKDLRAQEIEKIRSERGYLEFGERKQVKRELKPVKDMLKGAVWEAKIERKGRY</sequence>
<feature type="compositionally biased region" description="Polar residues" evidence="1">
    <location>
        <begin position="105"/>
        <end position="144"/>
    </location>
</feature>
<name>A0ABR0KA06_9EURO</name>
<feature type="region of interest" description="Disordered" evidence="1">
    <location>
        <begin position="1"/>
        <end position="25"/>
    </location>
</feature>
<organism evidence="2 3">
    <name type="scientific">Lithohypha guttulata</name>
    <dbReference type="NCBI Taxonomy" id="1690604"/>
    <lineage>
        <taxon>Eukaryota</taxon>
        <taxon>Fungi</taxon>
        <taxon>Dikarya</taxon>
        <taxon>Ascomycota</taxon>
        <taxon>Pezizomycotina</taxon>
        <taxon>Eurotiomycetes</taxon>
        <taxon>Chaetothyriomycetidae</taxon>
        <taxon>Chaetothyriales</taxon>
        <taxon>Trichomeriaceae</taxon>
        <taxon>Lithohypha</taxon>
    </lineage>
</organism>
<gene>
    <name evidence="2" type="ORF">LTR24_005146</name>
</gene>
<feature type="region of interest" description="Disordered" evidence="1">
    <location>
        <begin position="82"/>
        <end position="144"/>
    </location>
</feature>
<evidence type="ECO:0000256" key="1">
    <source>
        <dbReference type="SAM" id="MobiDB-lite"/>
    </source>
</evidence>
<reference evidence="2 3" key="1">
    <citation type="submission" date="2023-08" db="EMBL/GenBank/DDBJ databases">
        <title>Black Yeasts Isolated from many extreme environments.</title>
        <authorList>
            <person name="Coleine C."/>
            <person name="Stajich J.E."/>
            <person name="Selbmann L."/>
        </authorList>
    </citation>
    <scope>NUCLEOTIDE SEQUENCE [LARGE SCALE GENOMIC DNA]</scope>
    <source>
        <strain evidence="2 3">CCFEE 5885</strain>
    </source>
</reference>
<evidence type="ECO:0000313" key="3">
    <source>
        <dbReference type="Proteomes" id="UP001345013"/>
    </source>
</evidence>
<keyword evidence="3" id="KW-1185">Reference proteome</keyword>